<proteinExistence type="predicted"/>
<dbReference type="InterPro" id="IPR006530">
    <property type="entry name" value="YD"/>
</dbReference>
<keyword evidence="5" id="KW-0472">Membrane</keyword>
<dbReference type="EMBL" id="JAWJZI010000002">
    <property type="protein sequence ID" value="MDV5168329.1"/>
    <property type="molecule type" value="Genomic_DNA"/>
</dbReference>
<protein>
    <submittedName>
        <fullName evidence="8">RHS repeat-associated core domain-containing protein</fullName>
    </submittedName>
</protein>
<reference evidence="8 9" key="1">
    <citation type="submission" date="2023-10" db="EMBL/GenBank/DDBJ databases">
        <title>Marine bacteria isolated from horseshoe crab.</title>
        <authorList>
            <person name="Cheng T.H."/>
        </authorList>
    </citation>
    <scope>NUCLEOTIDE SEQUENCE [LARGE SCALE GENOMIC DNA]</scope>
    <source>
        <strain evidence="8 9">HSC6</strain>
    </source>
</reference>
<feature type="domain" description="Teneurin-like YD-shell" evidence="7">
    <location>
        <begin position="1826"/>
        <end position="2129"/>
    </location>
</feature>
<feature type="transmembrane region" description="Helical" evidence="5">
    <location>
        <begin position="2182"/>
        <end position="2206"/>
    </location>
</feature>
<evidence type="ECO:0000313" key="8">
    <source>
        <dbReference type="EMBL" id="MDV5168329.1"/>
    </source>
</evidence>
<dbReference type="Proteomes" id="UP001186452">
    <property type="component" value="Unassembled WGS sequence"/>
</dbReference>
<dbReference type="InterPro" id="IPR031325">
    <property type="entry name" value="RHS_repeat"/>
</dbReference>
<feature type="signal peptide" evidence="6">
    <location>
        <begin position="1"/>
        <end position="18"/>
    </location>
</feature>
<dbReference type="Pfam" id="PF25023">
    <property type="entry name" value="TEN_YD-shell"/>
    <property type="match status" value="1"/>
</dbReference>
<keyword evidence="9" id="KW-1185">Reference proteome</keyword>
<comment type="subcellular location">
    <subcellularLocation>
        <location evidence="1">Secreted</location>
    </subcellularLocation>
</comment>
<evidence type="ECO:0000256" key="2">
    <source>
        <dbReference type="ARBA" id="ARBA00022525"/>
    </source>
</evidence>
<dbReference type="NCBIfam" id="TIGR01643">
    <property type="entry name" value="YD_repeat_2x"/>
    <property type="match status" value="1"/>
</dbReference>
<name>A0ABU3ZDZ7_9GAMM</name>
<dbReference type="InterPro" id="IPR028994">
    <property type="entry name" value="Integrin_alpha_N"/>
</dbReference>
<evidence type="ECO:0000256" key="1">
    <source>
        <dbReference type="ARBA" id="ARBA00004613"/>
    </source>
</evidence>
<keyword evidence="3" id="KW-0677">Repeat</keyword>
<keyword evidence="6" id="KW-0732">Signal</keyword>
<dbReference type="PANTHER" id="PTHR32305">
    <property type="match status" value="1"/>
</dbReference>
<sequence length="2493" mass="275907">MRIFLTVLLIATSQFTSASTVGTLPGELVVDSGVAMYQIPLQLPEGRGGNTPQISITYNSQGAHHSVLGPGFSISGLSVITRCGSTVATDGFRRSPSYSYEDNFCLDGERLIATSGQIGKSGSAYKTELEQYSRITLNGDSLNGSSQFTVKTKSGDVLTYSGNAENSAWMLSTSTDTTGKNPVKYLYDEKNLIVEIDYDIYKIDFNYEDHGYLNINGTEFKINGKIIRQYKKLSNIQVEVNGKVKNTYDFNYYDGDFNANTPIKIKSIQYCDADSNCLPETTFHWVNKATTEFDKTTKKQTSWGVTSGFPWSHSDYTPLNYWVDVDGDRKLDLCKIKTSGSPYENTYNTHIECDLGNGQAFNHPYTAWGKKKQNWWLDIDSDGKSEYCFIDGSNLKCSRFSTTGVSTSSIAMPGGWGSDSDRRWWMDVNGDSRVDFCRRDGSLLVCSINKDGKSFSNKQFSISDWGDLNKSWWVDLDGNGFQDYCRGIANSGVGGTLRCDMFNGAKIQASKDFNVDDWGYEDRRWWVDINGDGASDYCRAVGDSSGPNSRLRCSLGSVGKVSDLKYDFEIANIDWGYSDRRWWLDLNRDGKQDYCRAVGSGSNIFMRCSTMDGQTSIRDYSVQIDDWGYSTKRWWLDTNNDGNIEYCRHTGKKSGTGSYLNCSQNSEFTPQNVSLSSVINGLGHKSYVQFKTLNDPSVYTPAFAENYVSGIPFGHGIVKKSIIPSKPFPYMDAKGPMYVVSKLATENGSDASTLNSYEFIYGKALFHAQGRGFSGFSWIEQKESIGSNLVRTRNTVNNMYYPLSGTVKETYEYLGDESLLNKASYSYDSEKTPMTTQYTQVATETIVALMSTVPTNGEVEDLELYKVNGQEYLKKPDTFIPIAADIMIPVVIPSNEYYRVTRGNSVSYNSDGYPVYYGGVQSLSATEIAQVRSLISGETPEHFKVDSTAGYQTLTKYKNVMSTADIYQVVQSQSVEQSFTEEGVLVSSVTTDNTDVDQFGNVGLVTVSTTATNPVTSEAETFTKQTKSSYTNDTSKWLLGRLTASEAMHTDPAGNTEVRKAAFEYNSSTGLLEKEVSAVGTPLELTTVYTRNSEGEIISSETSGFAGTEGVKSRESLTSKTFSGDTVTIETSNALGHKSVEEAERYNNTTTLTDINGLVAKSHLDGFGRVVKKEALVGKPSQIDTTVQYLPASRQECNLKPNNLIVYCVVTKVEGSGETIQFFDKMKREWRTATLSVGGKRWILTDTFYNTKNQIVKVSRPYYQGDTPQYSETKYDALGRISSVSEPGPAGKADVYVSYDYSPLKVTETDALNREKTTYMNAMGWVIQVDQSRLSTIKNEYTPTGQLAKVTSEGSVIANTYDSAGNKQSTSDPDLGFWQYSYDAFGNLLTQTDAKGQTVKMTYDALNRMTKRVDEKLVVENSKPKSLFTQANWYYDKHNARIWKGALMRVESPGYMKNLTYTNLGQLNKEEVFTTEHTFSREFKYDNYGRIVKDIRPNNFTLENEYDAVTGALTAVWGHPSQFSLQFSPEEYNKVIKPLLTEALEKASDYVNKARELEGQAITYGQRRDEYEWLLDQVQNIAGGTSDINRDVNHKTLTVHRHPSGEVYLEVPDNFILIHNDVSIPLLTPPAYHLKLQGNQLSKVSLEEWASIASSLTATGETAFYGDYNNDGTYDLTMLGISKVMPEIYDDLVRTYFGRLNQLASEIQRLEYVEDHTQMQATNYAAAAAQLVTLAKQTMLIASRYDDLGEQNQTQYDQLTELTEEQIQNNRIYYWKLNSLDAEGRIAAETYGNGLINQYDFNEGNGQLQNIATHKGKQALRLLHYRYDAMDNVKLREDIVTGISESYDYDELDRLKSNRIIDTIGLNKDNPLFNKTNNVNYHTNGNIKYKSDVGNYSYQDANHIHAVTRAGNRTYSYDLNGNMQQGDGKTFEWSSFNKPTKITKGSNWVTFSYDPSRARYLKTNHNGDKTWYLGKAYERIDLSNGDVEHKQFINAGGKLVAINIDKKSTRDGTEASIDRQLRYTHSDALGSVDLVTDIWGNIVDRKNYDAWGKERNFVWDTGETFTQQALMTNRGYTGHEQVDEVDLIHMNGRMYDATIGRFISADSFIQAPSNSQSYNRYSYVLNNPMKYTDPSGHFFKKLFKKIKKYWRTIAAIAIAVIAPYAAAYIATSGAVAAGGWAAAIGTLSAGQLALTGFVAGAIGGAITGRSFKSALIGGIAGAAFGAMHSWDPSGLEMAAKAIAHGAAGGFSSVMQGGQFGDGFTSAFAMQSITLAGGFKAIGAATAQTLPQKIYNAITSAVIGGTVSALSGGKFQNGAVSGAFSRLLNDTLASFANSYKSAHQLEKAKLSIAKAEAYAQAKTIQPIVDDPLGVAVDTGGIIVGTVDCLAVTKIGCVGAVISATSLKSRWTGQNDIAKGVENVASLFTSNENAVSIGKNSVIYMSIGTSAPGAFKTFYYLGGTNFKQAFSIGNLTDTAGYSITIRDTYRNENNE</sequence>
<accession>A0ABU3ZDZ7</accession>
<keyword evidence="5" id="KW-1133">Transmembrane helix</keyword>
<keyword evidence="4" id="KW-0843">Virulence</keyword>
<evidence type="ECO:0000256" key="6">
    <source>
        <dbReference type="SAM" id="SignalP"/>
    </source>
</evidence>
<evidence type="ECO:0000313" key="9">
    <source>
        <dbReference type="Proteomes" id="UP001186452"/>
    </source>
</evidence>
<comment type="caution">
    <text evidence="8">The sequence shown here is derived from an EMBL/GenBank/DDBJ whole genome shotgun (WGS) entry which is preliminary data.</text>
</comment>
<evidence type="ECO:0000256" key="3">
    <source>
        <dbReference type="ARBA" id="ARBA00022737"/>
    </source>
</evidence>
<organism evidence="8 9">
    <name type="scientific">Photobacterium rosenbergii</name>
    <dbReference type="NCBI Taxonomy" id="294936"/>
    <lineage>
        <taxon>Bacteria</taxon>
        <taxon>Pseudomonadati</taxon>
        <taxon>Pseudomonadota</taxon>
        <taxon>Gammaproteobacteria</taxon>
        <taxon>Vibrionales</taxon>
        <taxon>Vibrionaceae</taxon>
        <taxon>Photobacterium</taxon>
    </lineage>
</organism>
<gene>
    <name evidence="8" type="ORF">R2X38_04850</name>
</gene>
<dbReference type="SUPFAM" id="SSF69318">
    <property type="entry name" value="Integrin alpha N-terminal domain"/>
    <property type="match status" value="1"/>
</dbReference>
<dbReference type="InterPro" id="IPR050708">
    <property type="entry name" value="T6SS_VgrG/RHS"/>
</dbReference>
<evidence type="ECO:0000259" key="7">
    <source>
        <dbReference type="Pfam" id="PF25023"/>
    </source>
</evidence>
<dbReference type="Pfam" id="PF05593">
    <property type="entry name" value="RHS_repeat"/>
    <property type="match status" value="1"/>
</dbReference>
<keyword evidence="5" id="KW-0812">Transmembrane</keyword>
<dbReference type="InterPro" id="IPR056823">
    <property type="entry name" value="TEN-like_YD-shell"/>
</dbReference>
<dbReference type="PANTHER" id="PTHR32305:SF15">
    <property type="entry name" value="PROTEIN RHSA-RELATED"/>
    <property type="match status" value="1"/>
</dbReference>
<dbReference type="Pfam" id="PF03534">
    <property type="entry name" value="SpvB"/>
    <property type="match status" value="1"/>
</dbReference>
<evidence type="ECO:0000256" key="5">
    <source>
        <dbReference type="SAM" id="Phobius"/>
    </source>
</evidence>
<dbReference type="NCBIfam" id="TIGR03696">
    <property type="entry name" value="Rhs_assc_core"/>
    <property type="match status" value="1"/>
</dbReference>
<evidence type="ECO:0000256" key="4">
    <source>
        <dbReference type="ARBA" id="ARBA00023026"/>
    </source>
</evidence>
<keyword evidence="2" id="KW-0964">Secreted</keyword>
<feature type="chain" id="PRO_5046707934" evidence="6">
    <location>
        <begin position="19"/>
        <end position="2493"/>
    </location>
</feature>
<dbReference type="InterPro" id="IPR003284">
    <property type="entry name" value="Sal_SpvB"/>
</dbReference>
<dbReference type="Gene3D" id="2.180.10.10">
    <property type="entry name" value="RHS repeat-associated core"/>
    <property type="match status" value="2"/>
</dbReference>
<dbReference type="RefSeq" id="WP_317521026.1">
    <property type="nucleotide sequence ID" value="NZ_JAWJZI010000002.1"/>
</dbReference>
<feature type="transmembrane region" description="Helical" evidence="5">
    <location>
        <begin position="2149"/>
        <end position="2170"/>
    </location>
</feature>
<dbReference type="InterPro" id="IPR022385">
    <property type="entry name" value="Rhs_assc_core"/>
</dbReference>